<evidence type="ECO:0000313" key="1">
    <source>
        <dbReference type="EMBL" id="QGM98854.1"/>
    </source>
</evidence>
<dbReference type="EMBL" id="CP044331">
    <property type="protein sequence ID" value="QGM98854.1"/>
    <property type="molecule type" value="Genomic_DNA"/>
</dbReference>
<organism evidence="1 2">
    <name type="scientific">Methylocystis parvus</name>
    <dbReference type="NCBI Taxonomy" id="134"/>
    <lineage>
        <taxon>Bacteria</taxon>
        <taxon>Pseudomonadati</taxon>
        <taxon>Pseudomonadota</taxon>
        <taxon>Alphaproteobacteria</taxon>
        <taxon>Hyphomicrobiales</taxon>
        <taxon>Methylocystaceae</taxon>
        <taxon>Methylocystis</taxon>
    </lineage>
</organism>
<sequence length="384" mass="42686">MGHKIIFCVGLYRSASTWVFNVCRAICERKGTPFTSLYADYPMCELLEKAVAANVCIVKSHRPDVGFNLIFAAYEPPLIVSVRDPRDCVASLMTQFRMTFENALDWVEKSAAAMAAMPLPSRSLILKYESPDWRDAGGVMQMARLLDAGISSSDAKAIAEKFSPRAVDDFLKQLEETGYFDSEAPAANQHHADTHFHPHHVGDGEIGKFSAVLTKDQERLTLAATRDFRQRFGYDIRTPPIEFGETLDFGQGGRAYLSSGFGVPEDWGVWTVDRECEIDIALPRPIARATLFVECFYGPAFRHGAPGRVARLFVNDALALEIERNSDRPPSDVLTLHCDIGGADRIRVAIAFDQILTAKEAGWNIADNRPIGLGLRNLRVETRD</sequence>
<dbReference type="SUPFAM" id="SSF52540">
    <property type="entry name" value="P-loop containing nucleoside triphosphate hydrolases"/>
    <property type="match status" value="1"/>
</dbReference>
<dbReference type="KEGG" id="mpar:F7D14_16110"/>
<dbReference type="AlphaFoldDB" id="A0A6B8M4J9"/>
<proteinExistence type="predicted"/>
<keyword evidence="2" id="KW-1185">Reference proteome</keyword>
<dbReference type="Proteomes" id="UP000422569">
    <property type="component" value="Chromosome"/>
</dbReference>
<evidence type="ECO:0000313" key="2">
    <source>
        <dbReference type="Proteomes" id="UP000422569"/>
    </source>
</evidence>
<dbReference type="RefSeq" id="WP_016918723.1">
    <property type="nucleotide sequence ID" value="NZ_CP044331.1"/>
</dbReference>
<reference evidence="1 2" key="1">
    <citation type="submission" date="2019-09" db="EMBL/GenBank/DDBJ databases">
        <title>Isolation and complete genome sequencing of Methylocystis species.</title>
        <authorList>
            <person name="Rumah B.L."/>
            <person name="Stead C.E."/>
            <person name="Stevens B.C."/>
            <person name="Minton N.P."/>
            <person name="Grosse-Honebrink A."/>
            <person name="Zhang Y."/>
        </authorList>
    </citation>
    <scope>NUCLEOTIDE SEQUENCE [LARGE SCALE GENOMIC DNA]</scope>
    <source>
        <strain evidence="1 2">BRCS2</strain>
    </source>
</reference>
<protein>
    <recommendedName>
        <fullName evidence="3">Sulfotransferase domain-containing protein</fullName>
    </recommendedName>
</protein>
<gene>
    <name evidence="1" type="ORF">F7D14_16110</name>
</gene>
<accession>A0A6B8M4J9</accession>
<dbReference type="InterPro" id="IPR027417">
    <property type="entry name" value="P-loop_NTPase"/>
</dbReference>
<evidence type="ECO:0008006" key="3">
    <source>
        <dbReference type="Google" id="ProtNLM"/>
    </source>
</evidence>
<name>A0A6B8M4J9_9HYPH</name>
<dbReference type="Gene3D" id="3.40.50.300">
    <property type="entry name" value="P-loop containing nucleotide triphosphate hydrolases"/>
    <property type="match status" value="1"/>
</dbReference>